<keyword evidence="3" id="KW-1185">Reference proteome</keyword>
<dbReference type="Pfam" id="PF01973">
    <property type="entry name" value="MptE-like"/>
    <property type="match status" value="1"/>
</dbReference>
<organism evidence="2 3">
    <name type="scientific">Treponema lecithinolyticum ATCC 700332</name>
    <dbReference type="NCBI Taxonomy" id="1321815"/>
    <lineage>
        <taxon>Bacteria</taxon>
        <taxon>Pseudomonadati</taxon>
        <taxon>Spirochaetota</taxon>
        <taxon>Spirochaetia</taxon>
        <taxon>Spirochaetales</taxon>
        <taxon>Treponemataceae</taxon>
        <taxon>Treponema</taxon>
    </lineage>
</organism>
<protein>
    <recommendedName>
        <fullName evidence="1">6-hydroxymethylpterin diphosphokinase MptE-like domain-containing protein</fullName>
    </recommendedName>
</protein>
<evidence type="ECO:0000313" key="3">
    <source>
        <dbReference type="Proteomes" id="UP000016649"/>
    </source>
</evidence>
<sequence>MSDCSLQNSILDKNLNALKRRFPELAQKLCAYAENFSGKSTGSASDVRSSAKQSFIPPDVIMFEAKNGEISASYKDILLHSQYNPSAEAERTVSTQAAADAHTIVFFGASLGYGPCAASRIYKAQPPYQDGEKTVVVIEPDILRLLWAFSFIDWQDFFALPSCVLLLEADEQTAVTVLEHYGFAGCAVIAHKAAIAHNQNYFLTLHALIEKNKNKQSINERTFKKFSHLWLLNTCKNSVYTAQLDGIIPYKNKAGSLDACILAAGAGLDAVLPFLKELKKRMLLICVDTALRALLKHNVQPHFIVLADPQYWNARHISGLHAKESILISEIAAYPSVFRFDCKKIVLCSSFFPPGAYIENLVEQKGSLAAGGSVASSAWDFARFIGCTNIYAAGLNLGYSEGKTHAKGSTFEEAAHCVSTKLQPAETKSAGILYANPRTNGNTSVCDYTGKPLLTDARMSLYAWWFERTCALYGEVHTYNLSANACAIPGIPFKDVHELLNLPEKENDIHGFCAIKTGTAKTQQEREKKLKAALNDLYKALCALYKAGSEALELCGTTCTEDSQYERILQRLDELDKAIKENKAAPIAKLLSEHFSFEKPLRRRLISPALCGSCKIPYSQAAQKNIEQSKPAYRILTENLREYMGVLAKYMPAKSATDNV</sequence>
<reference evidence="2 3" key="1">
    <citation type="submission" date="2013-08" db="EMBL/GenBank/DDBJ databases">
        <authorList>
            <person name="Weinstock G."/>
            <person name="Sodergren E."/>
            <person name="Wylie T."/>
            <person name="Fulton L."/>
            <person name="Fulton R."/>
            <person name="Fronick C."/>
            <person name="O'Laughlin M."/>
            <person name="Godfrey J."/>
            <person name="Miner T."/>
            <person name="Herter B."/>
            <person name="Appelbaum E."/>
            <person name="Cordes M."/>
            <person name="Lek S."/>
            <person name="Wollam A."/>
            <person name="Pepin K.H."/>
            <person name="Palsikar V.B."/>
            <person name="Mitreva M."/>
            <person name="Wilson R.K."/>
        </authorList>
    </citation>
    <scope>NUCLEOTIDE SEQUENCE [LARGE SCALE GENOMIC DNA]</scope>
    <source>
        <strain evidence="2 3">ATCC 700332</strain>
    </source>
</reference>
<dbReference type="Proteomes" id="UP000016649">
    <property type="component" value="Unassembled WGS sequence"/>
</dbReference>
<accession>A0ABN0NYA8</accession>
<dbReference type="PANTHER" id="PTHR41786">
    <property type="entry name" value="MOTILITY ACCESSORY FACTOR MAF"/>
    <property type="match status" value="1"/>
</dbReference>
<evidence type="ECO:0000259" key="1">
    <source>
        <dbReference type="Pfam" id="PF01973"/>
    </source>
</evidence>
<dbReference type="EMBL" id="AWVH01000033">
    <property type="protein sequence ID" value="ERJ92588.1"/>
    <property type="molecule type" value="Genomic_DNA"/>
</dbReference>
<feature type="domain" description="6-hydroxymethylpterin diphosphokinase MptE-like" evidence="1">
    <location>
        <begin position="237"/>
        <end position="401"/>
    </location>
</feature>
<dbReference type="InterPro" id="IPR002826">
    <property type="entry name" value="MptE-like"/>
</dbReference>
<evidence type="ECO:0000313" key="2">
    <source>
        <dbReference type="EMBL" id="ERJ92588.1"/>
    </source>
</evidence>
<dbReference type="PANTHER" id="PTHR41786:SF1">
    <property type="entry name" value="6-HYDROXYMETHYLPTERIN DIPHOSPHOKINASE MPTE-LIKE DOMAIN-CONTAINING PROTEIN"/>
    <property type="match status" value="1"/>
</dbReference>
<comment type="caution">
    <text evidence="2">The sequence shown here is derived from an EMBL/GenBank/DDBJ whole genome shotgun (WGS) entry which is preliminary data.</text>
</comment>
<gene>
    <name evidence="2" type="ORF">HMPREF9193_01345</name>
</gene>
<proteinExistence type="predicted"/>
<name>A0ABN0NYA8_TRELE</name>